<dbReference type="Proteomes" id="UP000694427">
    <property type="component" value="Unplaced"/>
</dbReference>
<sequence length="588" mass="67929">MPKFCGKSTHGTTLPLGFPQYFEKLWAAIHNVKVKPKAAVLNMLKRLDKIRFRGPKRDDFLDLPESPTGSDTECSDDMLLRPRPSLRDNDEQRDPAGLGTLSVMHDLRSESERLNEVKGHLEIALLEKHFLQEELRKLREETNVETLKQELERERSRRLDLEQKMNKQQETVCSRLQSWFYDRFGVYIEDFRFQPEENTVEAEEPLSAKRLTENMRRLKRGARPVTNFLRNLSALSNWHSVYTSAIAFIIYMNAAWHGWAIPLFLFLAILRLSLNYLIARGWRIQWSIVPEVSEPVEPPKEDLTVSEKFQLVLDVAQKAQNLFGKMADVLEKIKNLFMWVQPEITQKLYIALWVAFISSCVLPYKLMGFMIGLYAGIKFFVIDFLFKSCPKLRDKYDTPYIMWNSLPTDPQLKERSNATVSRRIQPVVSRSSLATIPAGVTREEESARSHSTKKGAFHEIFNLPEIERPLPVCENGWRCCLINRDRKMPTDYIRNGMLYVTENYLCFESSSSRSGSSKKNKVIKLEDITDIQKYKVLSVLPGSGMGISVATPSTQKPLVFGAMIHRDEAFETIFTQYMKIMTTSNPET</sequence>
<dbReference type="InterPro" id="IPR037845">
    <property type="entry name" value="GRAMDC4_PH-GRAM"/>
</dbReference>
<evidence type="ECO:0000313" key="6">
    <source>
        <dbReference type="Proteomes" id="UP000694427"/>
    </source>
</evidence>
<dbReference type="Pfam" id="PF02893">
    <property type="entry name" value="GRAM"/>
    <property type="match status" value="1"/>
</dbReference>
<dbReference type="AlphaFoldDB" id="A0A8C1K1G6"/>
<keyword evidence="1" id="KW-0175">Coiled coil</keyword>
<feature type="domain" description="GRAM" evidence="4">
    <location>
        <begin position="455"/>
        <end position="535"/>
    </location>
</feature>
<dbReference type="PANTHER" id="PTHR37402">
    <property type="entry name" value="GRAM DOMAIN-CONTAINING PROTEIN 4"/>
    <property type="match status" value="1"/>
</dbReference>
<feature type="transmembrane region" description="Helical" evidence="3">
    <location>
        <begin position="258"/>
        <end position="278"/>
    </location>
</feature>
<keyword evidence="3" id="KW-0812">Transmembrane</keyword>
<feature type="region of interest" description="Disordered" evidence="2">
    <location>
        <begin position="58"/>
        <end position="98"/>
    </location>
</feature>
<evidence type="ECO:0000256" key="2">
    <source>
        <dbReference type="SAM" id="MobiDB-lite"/>
    </source>
</evidence>
<dbReference type="InterPro" id="IPR004182">
    <property type="entry name" value="GRAM"/>
</dbReference>
<feature type="transmembrane region" description="Helical" evidence="3">
    <location>
        <begin position="348"/>
        <end position="364"/>
    </location>
</feature>
<dbReference type="CDD" id="cd13221">
    <property type="entry name" value="PH-GRAM_GRAMDC4"/>
    <property type="match status" value="1"/>
</dbReference>
<proteinExistence type="predicted"/>
<keyword evidence="3" id="KW-1133">Transmembrane helix</keyword>
<evidence type="ECO:0000256" key="1">
    <source>
        <dbReference type="SAM" id="Coils"/>
    </source>
</evidence>
<dbReference type="InterPro" id="IPR037847">
    <property type="entry name" value="GRAMDC4"/>
</dbReference>
<evidence type="ECO:0000256" key="3">
    <source>
        <dbReference type="SAM" id="Phobius"/>
    </source>
</evidence>
<organism evidence="5 6">
    <name type="scientific">Cyprinus carpio</name>
    <name type="common">Common carp</name>
    <dbReference type="NCBI Taxonomy" id="7962"/>
    <lineage>
        <taxon>Eukaryota</taxon>
        <taxon>Metazoa</taxon>
        <taxon>Chordata</taxon>
        <taxon>Craniata</taxon>
        <taxon>Vertebrata</taxon>
        <taxon>Euteleostomi</taxon>
        <taxon>Actinopterygii</taxon>
        <taxon>Neopterygii</taxon>
        <taxon>Teleostei</taxon>
        <taxon>Ostariophysi</taxon>
        <taxon>Cypriniformes</taxon>
        <taxon>Cyprinidae</taxon>
        <taxon>Cyprininae</taxon>
        <taxon>Cyprinus</taxon>
    </lineage>
</organism>
<dbReference type="PANTHER" id="PTHR37402:SF1">
    <property type="entry name" value="GRAM DOMAIN-CONTAINING PROTEIN 4"/>
    <property type="match status" value="1"/>
</dbReference>
<dbReference type="InterPro" id="IPR011993">
    <property type="entry name" value="PH-like_dom_sf"/>
</dbReference>
<reference evidence="5" key="1">
    <citation type="submission" date="2025-08" db="UniProtKB">
        <authorList>
            <consortium name="Ensembl"/>
        </authorList>
    </citation>
    <scope>IDENTIFICATION</scope>
</reference>
<accession>A0A8C1K1G6</accession>
<dbReference type="GO" id="GO:0006915">
    <property type="term" value="P:apoptotic process"/>
    <property type="evidence" value="ECO:0007669"/>
    <property type="project" value="InterPro"/>
</dbReference>
<evidence type="ECO:0000259" key="4">
    <source>
        <dbReference type="SMART" id="SM00568"/>
    </source>
</evidence>
<dbReference type="Ensembl" id="ENSCCRT00010042897.1">
    <property type="protein sequence ID" value="ENSCCRP00010039050.1"/>
    <property type="gene ID" value="ENSCCRG00010016668.1"/>
</dbReference>
<dbReference type="GO" id="GO:0034164">
    <property type="term" value="P:negative regulation of toll-like receptor 9 signaling pathway"/>
    <property type="evidence" value="ECO:0007669"/>
    <property type="project" value="TreeGrafter"/>
</dbReference>
<evidence type="ECO:0000313" key="5">
    <source>
        <dbReference type="Ensembl" id="ENSCCRP00010039050.1"/>
    </source>
</evidence>
<keyword evidence="6" id="KW-1185">Reference proteome</keyword>
<feature type="compositionally biased region" description="Basic and acidic residues" evidence="2">
    <location>
        <begin position="85"/>
        <end position="94"/>
    </location>
</feature>
<dbReference type="Gene3D" id="2.30.29.30">
    <property type="entry name" value="Pleckstrin-homology domain (PH domain)/Phosphotyrosine-binding domain (PTB)"/>
    <property type="match status" value="1"/>
</dbReference>
<reference evidence="5" key="2">
    <citation type="submission" date="2025-09" db="UniProtKB">
        <authorList>
            <consortium name="Ensembl"/>
        </authorList>
    </citation>
    <scope>IDENTIFICATION</scope>
</reference>
<keyword evidence="3" id="KW-0472">Membrane</keyword>
<name>A0A8C1K1G6_CYPCA</name>
<protein>
    <submittedName>
        <fullName evidence="5">GRAM domain containing 4a</fullName>
    </submittedName>
</protein>
<feature type="coiled-coil region" evidence="1">
    <location>
        <begin position="121"/>
        <end position="171"/>
    </location>
</feature>
<dbReference type="SMART" id="SM00568">
    <property type="entry name" value="GRAM"/>
    <property type="match status" value="1"/>
</dbReference>